<evidence type="ECO:0000259" key="9">
    <source>
        <dbReference type="SMART" id="SM00451"/>
    </source>
</evidence>
<evidence type="ECO:0000313" key="11">
    <source>
        <dbReference type="Proteomes" id="UP001527925"/>
    </source>
</evidence>
<dbReference type="InterPro" id="IPR031781">
    <property type="entry name" value="SF3A2_dom"/>
</dbReference>
<evidence type="ECO:0000256" key="7">
    <source>
        <dbReference type="ARBA" id="ARBA00023242"/>
    </source>
</evidence>
<evidence type="ECO:0000256" key="6">
    <source>
        <dbReference type="ARBA" id="ARBA00023187"/>
    </source>
</evidence>
<keyword evidence="2" id="KW-0479">Metal-binding</keyword>
<evidence type="ECO:0000256" key="2">
    <source>
        <dbReference type="ARBA" id="ARBA00022723"/>
    </source>
</evidence>
<dbReference type="Gene3D" id="2.60.40.2690">
    <property type="match status" value="1"/>
</dbReference>
<evidence type="ECO:0000256" key="4">
    <source>
        <dbReference type="ARBA" id="ARBA00022771"/>
    </source>
</evidence>
<comment type="similarity">
    <text evidence="1">Belongs to the SF3A2 family.</text>
</comment>
<dbReference type="SMART" id="SM00451">
    <property type="entry name" value="ZnF_U1"/>
    <property type="match status" value="1"/>
</dbReference>
<feature type="region of interest" description="Disordered" evidence="8">
    <location>
        <begin position="1"/>
        <end position="25"/>
    </location>
</feature>
<reference evidence="10 11" key="1">
    <citation type="submission" date="2023-09" db="EMBL/GenBank/DDBJ databases">
        <title>Pangenome analysis of Batrachochytrium dendrobatidis and related Chytrids.</title>
        <authorList>
            <person name="Yacoub M.N."/>
            <person name="Stajich J.E."/>
            <person name="James T.Y."/>
        </authorList>
    </citation>
    <scope>NUCLEOTIDE SEQUENCE [LARGE SCALE GENOMIC DNA]</scope>
    <source>
        <strain evidence="10 11">JEL0888</strain>
    </source>
</reference>
<name>A0ABR4NIA1_9FUNG</name>
<keyword evidence="5" id="KW-0862">Zinc</keyword>
<keyword evidence="4" id="KW-0863">Zinc-finger</keyword>
<keyword evidence="11" id="KW-1185">Reference proteome</keyword>
<protein>
    <submittedName>
        <fullName evidence="10">CWF complex protein sap62</fullName>
    </submittedName>
</protein>
<keyword evidence="6" id="KW-0508">mRNA splicing</keyword>
<dbReference type="Pfam" id="PF12874">
    <property type="entry name" value="zf-met"/>
    <property type="match status" value="1"/>
</dbReference>
<sequence>MDFQNRAGSKPGSGGVAGHSETEVGRRERLRRLALETIDLAKDPYFMKNHLGTYECRLCLTLHTTEGSYLAHTQARKHQMNLGRRAQLDARSSQGPFVGHGAPMGGGPGGFGAGAGVGAGAVPAPGAQAAPAVRRAVIKIGRPGYKVTKVRDPVTHQFGMLLQIHYPQIADGIKPRHRFMSAYQQRIELPSRHFQYLLIAAEPYETIAFKIQSFEIDMGEGRFWTHWDTDTKQFHLQFFFKAERGPAVAAAAMPPN</sequence>
<dbReference type="Proteomes" id="UP001527925">
    <property type="component" value="Unassembled WGS sequence"/>
</dbReference>
<dbReference type="PANTHER" id="PTHR23205:SF0">
    <property type="entry name" value="SPLICING FACTOR 3A SUBUNIT 2"/>
    <property type="match status" value="1"/>
</dbReference>
<keyword evidence="7" id="KW-0539">Nucleus</keyword>
<gene>
    <name evidence="10" type="primary">sap62</name>
    <name evidence="10" type="ORF">HK105_200896</name>
</gene>
<feature type="domain" description="U1-type" evidence="9">
    <location>
        <begin position="51"/>
        <end position="85"/>
    </location>
</feature>
<dbReference type="InterPro" id="IPR052092">
    <property type="entry name" value="SF3A2"/>
</dbReference>
<organism evidence="10 11">
    <name type="scientific">Polyrhizophydium stewartii</name>
    <dbReference type="NCBI Taxonomy" id="2732419"/>
    <lineage>
        <taxon>Eukaryota</taxon>
        <taxon>Fungi</taxon>
        <taxon>Fungi incertae sedis</taxon>
        <taxon>Chytridiomycota</taxon>
        <taxon>Chytridiomycota incertae sedis</taxon>
        <taxon>Chytridiomycetes</taxon>
        <taxon>Rhizophydiales</taxon>
        <taxon>Rhizophydiales incertae sedis</taxon>
        <taxon>Polyrhizophydium</taxon>
    </lineage>
</organism>
<dbReference type="InterPro" id="IPR013087">
    <property type="entry name" value="Znf_C2H2_type"/>
</dbReference>
<dbReference type="Pfam" id="PF16835">
    <property type="entry name" value="SF3A2"/>
    <property type="match status" value="1"/>
</dbReference>
<accession>A0ABR4NIA1</accession>
<dbReference type="SMART" id="SM01050">
    <property type="entry name" value="CactinC_cactus"/>
    <property type="match status" value="1"/>
</dbReference>
<evidence type="ECO:0000256" key="8">
    <source>
        <dbReference type="SAM" id="MobiDB-lite"/>
    </source>
</evidence>
<evidence type="ECO:0000256" key="5">
    <source>
        <dbReference type="ARBA" id="ARBA00022833"/>
    </source>
</evidence>
<evidence type="ECO:0000256" key="3">
    <source>
        <dbReference type="ARBA" id="ARBA00022728"/>
    </source>
</evidence>
<dbReference type="PANTHER" id="PTHR23205">
    <property type="entry name" value="SPLICING FACTOR 3A SUBUNIT 2"/>
    <property type="match status" value="1"/>
</dbReference>
<evidence type="ECO:0000313" key="10">
    <source>
        <dbReference type="EMBL" id="KAL2919253.1"/>
    </source>
</evidence>
<evidence type="ECO:0000256" key="1">
    <source>
        <dbReference type="ARBA" id="ARBA00008995"/>
    </source>
</evidence>
<comment type="caution">
    <text evidence="10">The sequence shown here is derived from an EMBL/GenBank/DDBJ whole genome shotgun (WGS) entry which is preliminary data.</text>
</comment>
<dbReference type="InterPro" id="IPR003604">
    <property type="entry name" value="Matrin/U1-like-C_Znf_C2H2"/>
</dbReference>
<proteinExistence type="inferred from homology"/>
<keyword evidence="3" id="KW-0507">mRNA processing</keyword>
<keyword evidence="3" id="KW-0747">Spliceosome</keyword>
<dbReference type="EMBL" id="JADGIZ020000003">
    <property type="protein sequence ID" value="KAL2919253.1"/>
    <property type="molecule type" value="Genomic_DNA"/>
</dbReference>